<accession>A0ABZ0IL38</accession>
<dbReference type="SUPFAM" id="SSF52172">
    <property type="entry name" value="CheY-like"/>
    <property type="match status" value="1"/>
</dbReference>
<feature type="modified residue" description="4-aspartylphosphate" evidence="2">
    <location>
        <position position="54"/>
    </location>
</feature>
<keyword evidence="5" id="KW-1185">Reference proteome</keyword>
<dbReference type="Proteomes" id="UP001302349">
    <property type="component" value="Chromosome"/>
</dbReference>
<feature type="domain" description="Response regulatory" evidence="3">
    <location>
        <begin position="4"/>
        <end position="121"/>
    </location>
</feature>
<evidence type="ECO:0000313" key="4">
    <source>
        <dbReference type="EMBL" id="WOK04282.1"/>
    </source>
</evidence>
<dbReference type="InterPro" id="IPR011006">
    <property type="entry name" value="CheY-like_superfamily"/>
</dbReference>
<dbReference type="RefSeq" id="WP_317487095.1">
    <property type="nucleotide sequence ID" value="NZ_CP136051.1"/>
</dbReference>
<sequence>MKSKLLIIDDNEMMRSFLKHILGSSFEAEVVSSGEEALEVLHDKARTPQLILADFDLDGMNGYELLVYLKSSAVYKHLPVVILSGKGNSNNRINCLKAGASDFITKPFNPVELQVKIEGILASHQVQQTA</sequence>
<dbReference type="Pfam" id="PF00072">
    <property type="entry name" value="Response_reg"/>
    <property type="match status" value="1"/>
</dbReference>
<proteinExistence type="predicted"/>
<keyword evidence="1 2" id="KW-0597">Phosphoprotein</keyword>
<protein>
    <submittedName>
        <fullName evidence="4">Response regulator</fullName>
    </submittedName>
</protein>
<evidence type="ECO:0000256" key="1">
    <source>
        <dbReference type="ARBA" id="ARBA00022553"/>
    </source>
</evidence>
<evidence type="ECO:0000259" key="3">
    <source>
        <dbReference type="PROSITE" id="PS50110"/>
    </source>
</evidence>
<dbReference type="PANTHER" id="PTHR44591">
    <property type="entry name" value="STRESS RESPONSE REGULATOR PROTEIN 1"/>
    <property type="match status" value="1"/>
</dbReference>
<organism evidence="4 5">
    <name type="scientific">Imperialibacter roseus</name>
    <dbReference type="NCBI Taxonomy" id="1324217"/>
    <lineage>
        <taxon>Bacteria</taxon>
        <taxon>Pseudomonadati</taxon>
        <taxon>Bacteroidota</taxon>
        <taxon>Cytophagia</taxon>
        <taxon>Cytophagales</taxon>
        <taxon>Flammeovirgaceae</taxon>
        <taxon>Imperialibacter</taxon>
    </lineage>
</organism>
<evidence type="ECO:0000256" key="2">
    <source>
        <dbReference type="PROSITE-ProRule" id="PRU00169"/>
    </source>
</evidence>
<gene>
    <name evidence="4" type="ORF">RT717_14475</name>
</gene>
<dbReference type="PROSITE" id="PS50110">
    <property type="entry name" value="RESPONSE_REGULATORY"/>
    <property type="match status" value="1"/>
</dbReference>
<evidence type="ECO:0000313" key="5">
    <source>
        <dbReference type="Proteomes" id="UP001302349"/>
    </source>
</evidence>
<reference evidence="4 5" key="1">
    <citation type="journal article" date="2023" name="Microbiol. Resour. Announc.">
        <title>Complete Genome Sequence of Imperialibacter roseus strain P4T.</title>
        <authorList>
            <person name="Tizabi D.R."/>
            <person name="Bachvaroff T."/>
            <person name="Hill R.T."/>
        </authorList>
    </citation>
    <scope>NUCLEOTIDE SEQUENCE [LARGE SCALE GENOMIC DNA]</scope>
    <source>
        <strain evidence="4 5">P4T</strain>
    </source>
</reference>
<dbReference type="InterPro" id="IPR050595">
    <property type="entry name" value="Bact_response_regulator"/>
</dbReference>
<dbReference type="EMBL" id="CP136051">
    <property type="protein sequence ID" value="WOK04282.1"/>
    <property type="molecule type" value="Genomic_DNA"/>
</dbReference>
<dbReference type="PANTHER" id="PTHR44591:SF3">
    <property type="entry name" value="RESPONSE REGULATORY DOMAIN-CONTAINING PROTEIN"/>
    <property type="match status" value="1"/>
</dbReference>
<dbReference type="CDD" id="cd00156">
    <property type="entry name" value="REC"/>
    <property type="match status" value="1"/>
</dbReference>
<dbReference type="InterPro" id="IPR001789">
    <property type="entry name" value="Sig_transdc_resp-reg_receiver"/>
</dbReference>
<dbReference type="SMART" id="SM00448">
    <property type="entry name" value="REC"/>
    <property type="match status" value="1"/>
</dbReference>
<name>A0ABZ0IL38_9BACT</name>
<dbReference type="Gene3D" id="3.40.50.2300">
    <property type="match status" value="1"/>
</dbReference>